<dbReference type="GO" id="GO:0016639">
    <property type="term" value="F:oxidoreductase activity, acting on the CH-NH2 group of donors, NAD or NADP as acceptor"/>
    <property type="evidence" value="ECO:0007669"/>
    <property type="project" value="InterPro"/>
</dbReference>
<dbReference type="SUPFAM" id="SSF51971">
    <property type="entry name" value="Nucleotide-binding domain"/>
    <property type="match status" value="1"/>
</dbReference>
<evidence type="ECO:0000256" key="1">
    <source>
        <dbReference type="ARBA" id="ARBA00022605"/>
    </source>
</evidence>
<evidence type="ECO:0008006" key="9">
    <source>
        <dbReference type="Google" id="ProtNLM"/>
    </source>
</evidence>
<dbReference type="PRINTS" id="PR00419">
    <property type="entry name" value="ADXRDTASE"/>
</dbReference>
<dbReference type="PANTHER" id="PTHR43100:SF1">
    <property type="entry name" value="GLUTAMATE SYNTHASE [NADPH] SMALL CHAIN"/>
    <property type="match status" value="1"/>
</dbReference>
<evidence type="ECO:0000256" key="4">
    <source>
        <dbReference type="ARBA" id="ARBA00029440"/>
    </source>
</evidence>
<dbReference type="InterPro" id="IPR023753">
    <property type="entry name" value="FAD/NAD-binding_dom"/>
</dbReference>
<evidence type="ECO:0000313" key="7">
    <source>
        <dbReference type="EMBL" id="CAL1549057.1"/>
    </source>
</evidence>
<evidence type="ECO:0000259" key="5">
    <source>
        <dbReference type="Pfam" id="PF07992"/>
    </source>
</evidence>
<name>A0AAV2ITN5_LYMST</name>
<gene>
    <name evidence="7" type="ORF">GSLYS_00022374001</name>
</gene>
<feature type="domain" description="FAD/NAD(P)-binding" evidence="5">
    <location>
        <begin position="154"/>
        <end position="304"/>
    </location>
</feature>
<dbReference type="InterPro" id="IPR036188">
    <property type="entry name" value="FAD/NAD-bd_sf"/>
</dbReference>
<comment type="caution">
    <text evidence="7">The sequence shown here is derived from an EMBL/GenBank/DDBJ whole genome shotgun (WGS) entry which is preliminary data.</text>
</comment>
<dbReference type="InterPro" id="IPR028261">
    <property type="entry name" value="DPD_II"/>
</dbReference>
<dbReference type="SUPFAM" id="SSF46548">
    <property type="entry name" value="alpha-helical ferredoxin"/>
    <property type="match status" value="1"/>
</dbReference>
<dbReference type="Pfam" id="PF07992">
    <property type="entry name" value="Pyr_redox_2"/>
    <property type="match status" value="1"/>
</dbReference>
<dbReference type="NCBIfam" id="TIGR01317">
    <property type="entry name" value="GOGAT_sm_gam"/>
    <property type="match status" value="1"/>
</dbReference>
<comment type="pathway">
    <text evidence="4">Amino-acid biosynthesis.</text>
</comment>
<evidence type="ECO:0000313" key="8">
    <source>
        <dbReference type="Proteomes" id="UP001497497"/>
    </source>
</evidence>
<evidence type="ECO:0000256" key="3">
    <source>
        <dbReference type="ARBA" id="ARBA00023164"/>
    </source>
</evidence>
<dbReference type="PANTHER" id="PTHR43100">
    <property type="entry name" value="GLUTAMATE SYNTHASE [NADPH] SMALL CHAIN"/>
    <property type="match status" value="1"/>
</dbReference>
<keyword evidence="1" id="KW-0028">Amino-acid biosynthesis</keyword>
<dbReference type="InterPro" id="IPR006005">
    <property type="entry name" value="Glut_synth_ssu1"/>
</dbReference>
<organism evidence="7 8">
    <name type="scientific">Lymnaea stagnalis</name>
    <name type="common">Great pond snail</name>
    <name type="synonym">Helix stagnalis</name>
    <dbReference type="NCBI Taxonomy" id="6523"/>
    <lineage>
        <taxon>Eukaryota</taxon>
        <taxon>Metazoa</taxon>
        <taxon>Spiralia</taxon>
        <taxon>Lophotrochozoa</taxon>
        <taxon>Mollusca</taxon>
        <taxon>Gastropoda</taxon>
        <taxon>Heterobranchia</taxon>
        <taxon>Euthyneura</taxon>
        <taxon>Panpulmonata</taxon>
        <taxon>Hygrophila</taxon>
        <taxon>Lymnaeoidea</taxon>
        <taxon>Lymnaeidae</taxon>
        <taxon>Lymnaea</taxon>
    </lineage>
</organism>
<dbReference type="GO" id="GO:0006537">
    <property type="term" value="P:glutamate biosynthetic process"/>
    <property type="evidence" value="ECO:0007669"/>
    <property type="project" value="UniProtKB-KW"/>
</dbReference>
<evidence type="ECO:0000259" key="6">
    <source>
        <dbReference type="Pfam" id="PF14691"/>
    </source>
</evidence>
<dbReference type="Proteomes" id="UP001497497">
    <property type="component" value="Unassembled WGS sequence"/>
</dbReference>
<dbReference type="Gene3D" id="1.10.1060.10">
    <property type="entry name" value="Alpha-helical ferredoxin"/>
    <property type="match status" value="1"/>
</dbReference>
<dbReference type="Pfam" id="PF14691">
    <property type="entry name" value="Fer4_20"/>
    <property type="match status" value="1"/>
</dbReference>
<dbReference type="EMBL" id="CAXITT010003365">
    <property type="protein sequence ID" value="CAL1549057.1"/>
    <property type="molecule type" value="Genomic_DNA"/>
</dbReference>
<protein>
    <recommendedName>
        <fullName evidence="9">Glutamate synthase</fullName>
    </recommendedName>
</protein>
<feature type="domain" description="Dihydroprymidine dehydrogenase" evidence="6">
    <location>
        <begin position="23"/>
        <end position="140"/>
    </location>
</feature>
<keyword evidence="8" id="KW-1185">Reference proteome</keyword>
<evidence type="ECO:0000256" key="2">
    <source>
        <dbReference type="ARBA" id="ARBA00023002"/>
    </source>
</evidence>
<dbReference type="Gene3D" id="3.50.50.60">
    <property type="entry name" value="FAD/NAD(P)-binding domain"/>
    <property type="match status" value="1"/>
</dbReference>
<keyword evidence="2" id="KW-0560">Oxidoreductase</keyword>
<keyword evidence="3" id="KW-0314">Glutamate biosynthesis</keyword>
<dbReference type="GO" id="GO:0051536">
    <property type="term" value="F:iron-sulfur cluster binding"/>
    <property type="evidence" value="ECO:0007669"/>
    <property type="project" value="InterPro"/>
</dbReference>
<dbReference type="FunFam" id="3.40.50.720:FF:000113">
    <property type="entry name" value="Glutamate synthase [NADH], amyloplastic"/>
    <property type="match status" value="1"/>
</dbReference>
<sequence>MGKATGFIEYSRTLPILGNARSRVQNWEEFHAHLPEGELKKQGARCMNCGIPFCHTGATFEGASVGCPLNNLIPEWNDLVYRGQWREAYKRLALTNNFPEFTGRVCPAPCESSCVLGINEEPVMIKEIEVSIIDKAFEEGWILPNPPKNRTNKKIAVIGSGPAGLACADELNKFGHNVTIFERDDRIGGLLMYGIPNMKLDKKLVERRVKLLSDEGIEFRTNVKVGDDISAEELKNEFEAVVLACGAPQPRDLQIENRNANGIHFAMEFLHKNTKSLLDSNHFNGEFINVKDKNVIVIGGGDTG</sequence>
<proteinExistence type="predicted"/>
<reference evidence="7 8" key="1">
    <citation type="submission" date="2024-04" db="EMBL/GenBank/DDBJ databases">
        <authorList>
            <consortium name="Genoscope - CEA"/>
            <person name="William W."/>
        </authorList>
    </citation>
    <scope>NUCLEOTIDE SEQUENCE [LARGE SCALE GENOMIC DNA]</scope>
</reference>
<dbReference type="AlphaFoldDB" id="A0AAV2ITN5"/>
<feature type="non-terminal residue" evidence="7">
    <location>
        <position position="304"/>
    </location>
</feature>
<dbReference type="InterPro" id="IPR009051">
    <property type="entry name" value="Helical_ferredxn"/>
</dbReference>
<dbReference type="InterPro" id="IPR051394">
    <property type="entry name" value="Glutamate_Synthase"/>
</dbReference>
<accession>A0AAV2ITN5</accession>